<evidence type="ECO:0000313" key="4">
    <source>
        <dbReference type="Proteomes" id="UP000030013"/>
    </source>
</evidence>
<dbReference type="AlphaFoldDB" id="A0A0A0JNP0"/>
<evidence type="ECO:0008006" key="5">
    <source>
        <dbReference type="Google" id="ProtNLM"/>
    </source>
</evidence>
<comment type="caution">
    <text evidence="3">The sequence shown here is derived from an EMBL/GenBank/DDBJ whole genome shotgun (WGS) entry which is preliminary data.</text>
</comment>
<proteinExistence type="predicted"/>
<feature type="signal peptide" evidence="2">
    <location>
        <begin position="1"/>
        <end position="19"/>
    </location>
</feature>
<feature type="region of interest" description="Disordered" evidence="1">
    <location>
        <begin position="26"/>
        <end position="58"/>
    </location>
</feature>
<name>A0A0A0JNP0_9MICO</name>
<evidence type="ECO:0000256" key="1">
    <source>
        <dbReference type="SAM" id="MobiDB-lite"/>
    </source>
</evidence>
<feature type="chain" id="PRO_5038660589" description="LppX_LprAFG lipoprotein" evidence="2">
    <location>
        <begin position="20"/>
        <end position="265"/>
    </location>
</feature>
<sequence>MVLRVAGVLVPVLVLGACASGGRPVPPPSLGAPASSPSPSAPSLDAPGPAPSPTRDPADVVSAARDATQRAGSVVVTRTAQDGEDWTHEDIEVAFTVPPSARVLHVGDDIWTLNVVDGVGHLKDQSERKSTNRWTRLDDTETAARLRGLSPEGLLGVLGAATSVAAPTEETVREVPSTCHAFVLDPVEALTLAETDIGAEPGDTPSPSPTPTGAATARLCADGQERPVELVVTLGGQVTTSVFSQWGFAIEALPPPEHLVDQPGG</sequence>
<dbReference type="EMBL" id="AVPL01000091">
    <property type="protein sequence ID" value="KGN38379.1"/>
    <property type="molecule type" value="Genomic_DNA"/>
</dbReference>
<feature type="compositionally biased region" description="Low complexity" evidence="1">
    <location>
        <begin position="31"/>
        <end position="47"/>
    </location>
</feature>
<keyword evidence="2" id="KW-0732">Signal</keyword>
<accession>A0A0A0JNP0</accession>
<keyword evidence="4" id="KW-1185">Reference proteome</keyword>
<gene>
    <name evidence="3" type="ORF">N801_00170</name>
</gene>
<evidence type="ECO:0000313" key="3">
    <source>
        <dbReference type="EMBL" id="KGN38379.1"/>
    </source>
</evidence>
<dbReference type="PROSITE" id="PS51257">
    <property type="entry name" value="PROKAR_LIPOPROTEIN"/>
    <property type="match status" value="1"/>
</dbReference>
<reference evidence="3 4" key="1">
    <citation type="submission" date="2013-08" db="EMBL/GenBank/DDBJ databases">
        <title>The genome sequence of Knoellia aerolata.</title>
        <authorList>
            <person name="Zhu W."/>
            <person name="Wang G."/>
        </authorList>
    </citation>
    <scope>NUCLEOTIDE SEQUENCE [LARGE SCALE GENOMIC DNA]</scope>
    <source>
        <strain evidence="3 4">DSM 18566</strain>
    </source>
</reference>
<evidence type="ECO:0000256" key="2">
    <source>
        <dbReference type="SAM" id="SignalP"/>
    </source>
</evidence>
<dbReference type="Proteomes" id="UP000030013">
    <property type="component" value="Unassembled WGS sequence"/>
</dbReference>
<organism evidence="3 4">
    <name type="scientific">Knoellia aerolata DSM 18566</name>
    <dbReference type="NCBI Taxonomy" id="1385519"/>
    <lineage>
        <taxon>Bacteria</taxon>
        <taxon>Bacillati</taxon>
        <taxon>Actinomycetota</taxon>
        <taxon>Actinomycetes</taxon>
        <taxon>Micrococcales</taxon>
        <taxon>Intrasporangiaceae</taxon>
        <taxon>Knoellia</taxon>
    </lineage>
</organism>
<dbReference type="Gene3D" id="2.50.20.20">
    <property type="match status" value="1"/>
</dbReference>
<protein>
    <recommendedName>
        <fullName evidence="5">LppX_LprAFG lipoprotein</fullName>
    </recommendedName>
</protein>